<sequence>MGDAKIRCALAYRIDGGSAVCLAKYDHANEYEASGGAGGELYGGKNQDYAAAVAKVIENDPPSGLSEAGTIGGFKVVQSDMHQVIYGADTDAVCLAVITGLKYPSRVAIKMLQELYKDFMDGFGSSAKTAAVNSLTKKAKNTLKDACTKYDDLSKVDKASTLLGKVDEVKSSMQSNIANMLKNTEKAESLAEKSDQLNEQASVFKKRSTSLKQQMAWKNMKMTLLLGGLILVILIVILAPVINAMKN</sequence>
<dbReference type="Gene3D" id="1.20.5.110">
    <property type="match status" value="1"/>
</dbReference>
<dbReference type="GO" id="GO:0015031">
    <property type="term" value="P:protein transport"/>
    <property type="evidence" value="ECO:0007669"/>
    <property type="project" value="UniProtKB-KW"/>
</dbReference>
<evidence type="ECO:0000256" key="4">
    <source>
        <dbReference type="ARBA" id="ARBA00022927"/>
    </source>
</evidence>
<evidence type="ECO:0000256" key="3">
    <source>
        <dbReference type="ARBA" id="ARBA00022692"/>
    </source>
</evidence>
<dbReference type="PROSITE" id="PS50859">
    <property type="entry name" value="LONGIN"/>
    <property type="match status" value="1"/>
</dbReference>
<evidence type="ECO:0000313" key="13">
    <source>
        <dbReference type="EMBL" id="GAX24626.1"/>
    </source>
</evidence>
<dbReference type="Pfam" id="PF00957">
    <property type="entry name" value="Synaptobrevin"/>
    <property type="match status" value="1"/>
</dbReference>
<dbReference type="GO" id="GO:0005737">
    <property type="term" value="C:cytoplasm"/>
    <property type="evidence" value="ECO:0007669"/>
    <property type="project" value="UniProtKB-ARBA"/>
</dbReference>
<keyword evidence="3 10" id="KW-0812">Transmembrane</keyword>
<feature type="domain" description="V-SNARE coiled-coil homology" evidence="12">
    <location>
        <begin position="158"/>
        <end position="218"/>
    </location>
</feature>
<comment type="similarity">
    <text evidence="1">Belongs to the synaptobrevin family.</text>
</comment>
<keyword evidence="4" id="KW-0653">Protein transport</keyword>
<evidence type="ECO:0000256" key="9">
    <source>
        <dbReference type="SAM" id="Coils"/>
    </source>
</evidence>
<dbReference type="Gene3D" id="3.30.450.50">
    <property type="entry name" value="Longin domain"/>
    <property type="match status" value="1"/>
</dbReference>
<dbReference type="Proteomes" id="UP000198406">
    <property type="component" value="Unassembled WGS sequence"/>
</dbReference>
<dbReference type="InParanoid" id="A0A1Z5KEL0"/>
<dbReference type="PANTHER" id="PTHR21136:SF168">
    <property type="entry name" value="VESICLE-ASSOCIATED MEMBRANE PROTEIN 9"/>
    <property type="match status" value="1"/>
</dbReference>
<organism evidence="13 14">
    <name type="scientific">Fistulifera solaris</name>
    <name type="common">Oleaginous diatom</name>
    <dbReference type="NCBI Taxonomy" id="1519565"/>
    <lineage>
        <taxon>Eukaryota</taxon>
        <taxon>Sar</taxon>
        <taxon>Stramenopiles</taxon>
        <taxon>Ochrophyta</taxon>
        <taxon>Bacillariophyta</taxon>
        <taxon>Bacillariophyceae</taxon>
        <taxon>Bacillariophycidae</taxon>
        <taxon>Naviculales</taxon>
        <taxon>Naviculaceae</taxon>
        <taxon>Fistulifera</taxon>
    </lineage>
</organism>
<dbReference type="PRINTS" id="PR00219">
    <property type="entry name" value="SYNAPTOBREVN"/>
</dbReference>
<dbReference type="InterPro" id="IPR051097">
    <property type="entry name" value="Synaptobrevin-like_transport"/>
</dbReference>
<evidence type="ECO:0000256" key="2">
    <source>
        <dbReference type="ARBA" id="ARBA00022448"/>
    </source>
</evidence>
<dbReference type="PANTHER" id="PTHR21136">
    <property type="entry name" value="SNARE PROTEINS"/>
    <property type="match status" value="1"/>
</dbReference>
<dbReference type="OrthoDB" id="36578at2759"/>
<dbReference type="GO" id="GO:0016020">
    <property type="term" value="C:membrane"/>
    <property type="evidence" value="ECO:0007669"/>
    <property type="project" value="InterPro"/>
</dbReference>
<protein>
    <submittedName>
        <fullName evidence="13">Vesicle-associated membrane protein 7</fullName>
    </submittedName>
</protein>
<keyword evidence="6 10" id="KW-0472">Membrane</keyword>
<evidence type="ECO:0000256" key="10">
    <source>
        <dbReference type="SAM" id="Phobius"/>
    </source>
</evidence>
<evidence type="ECO:0000256" key="7">
    <source>
        <dbReference type="ARBA" id="ARBA00046280"/>
    </source>
</evidence>
<dbReference type="InterPro" id="IPR011012">
    <property type="entry name" value="Longin-like_dom_sf"/>
</dbReference>
<keyword evidence="14" id="KW-1185">Reference proteome</keyword>
<dbReference type="InterPro" id="IPR001388">
    <property type="entry name" value="Synaptobrevin-like"/>
</dbReference>
<dbReference type="InterPro" id="IPR042855">
    <property type="entry name" value="V_SNARE_CC"/>
</dbReference>
<proteinExistence type="inferred from homology"/>
<dbReference type="EMBL" id="BDSP01000212">
    <property type="protein sequence ID" value="GAX24626.1"/>
    <property type="molecule type" value="Genomic_DNA"/>
</dbReference>
<feature type="coiled-coil region" evidence="9">
    <location>
        <begin position="180"/>
        <end position="207"/>
    </location>
</feature>
<name>A0A1Z5KEL0_FISSO</name>
<evidence type="ECO:0000256" key="5">
    <source>
        <dbReference type="ARBA" id="ARBA00022989"/>
    </source>
</evidence>
<feature type="domain" description="Longin" evidence="11">
    <location>
        <begin position="10"/>
        <end position="143"/>
    </location>
</feature>
<keyword evidence="8 9" id="KW-0175">Coiled coil</keyword>
<dbReference type="GO" id="GO:0012505">
    <property type="term" value="C:endomembrane system"/>
    <property type="evidence" value="ECO:0007669"/>
    <property type="project" value="UniProtKB-SubCell"/>
</dbReference>
<reference evidence="13 14" key="1">
    <citation type="journal article" date="2015" name="Plant Cell">
        <title>Oil accumulation by the oleaginous diatom Fistulifera solaris as revealed by the genome and transcriptome.</title>
        <authorList>
            <person name="Tanaka T."/>
            <person name="Maeda Y."/>
            <person name="Veluchamy A."/>
            <person name="Tanaka M."/>
            <person name="Abida H."/>
            <person name="Marechal E."/>
            <person name="Bowler C."/>
            <person name="Muto M."/>
            <person name="Sunaga Y."/>
            <person name="Tanaka M."/>
            <person name="Yoshino T."/>
            <person name="Taniguchi T."/>
            <person name="Fukuda Y."/>
            <person name="Nemoto M."/>
            <person name="Matsumoto M."/>
            <person name="Wong P.S."/>
            <person name="Aburatani S."/>
            <person name="Fujibuchi W."/>
        </authorList>
    </citation>
    <scope>NUCLEOTIDE SEQUENCE [LARGE SCALE GENOMIC DNA]</scope>
    <source>
        <strain evidence="13 14">JPCC DA0580</strain>
    </source>
</reference>
<dbReference type="CDD" id="cd15843">
    <property type="entry name" value="R-SNARE"/>
    <property type="match status" value="1"/>
</dbReference>
<keyword evidence="2" id="KW-0813">Transport</keyword>
<dbReference type="GO" id="GO:0016192">
    <property type="term" value="P:vesicle-mediated transport"/>
    <property type="evidence" value="ECO:0007669"/>
    <property type="project" value="InterPro"/>
</dbReference>
<evidence type="ECO:0000259" key="12">
    <source>
        <dbReference type="PROSITE" id="PS50892"/>
    </source>
</evidence>
<dbReference type="InterPro" id="IPR010908">
    <property type="entry name" value="Longin_dom"/>
</dbReference>
<comment type="subcellular location">
    <subcellularLocation>
        <location evidence="7">Endomembrane system</location>
        <topology evidence="7">Single-pass type IV membrane protein</topology>
    </subcellularLocation>
</comment>
<dbReference type="SUPFAM" id="SSF64356">
    <property type="entry name" value="SNARE-like"/>
    <property type="match status" value="1"/>
</dbReference>
<evidence type="ECO:0000256" key="6">
    <source>
        <dbReference type="ARBA" id="ARBA00023136"/>
    </source>
</evidence>
<evidence type="ECO:0000256" key="1">
    <source>
        <dbReference type="ARBA" id="ARBA00008025"/>
    </source>
</evidence>
<dbReference type="PROSITE" id="PS50892">
    <property type="entry name" value="V_SNARE"/>
    <property type="match status" value="1"/>
</dbReference>
<keyword evidence="5 10" id="KW-1133">Transmembrane helix</keyword>
<comment type="caution">
    <text evidence="13">The sequence shown here is derived from an EMBL/GenBank/DDBJ whole genome shotgun (WGS) entry which is preliminary data.</text>
</comment>
<accession>A0A1Z5KEL0</accession>
<evidence type="ECO:0000313" key="14">
    <source>
        <dbReference type="Proteomes" id="UP000198406"/>
    </source>
</evidence>
<gene>
    <name evidence="13" type="ORF">FisN_21Lh273</name>
</gene>
<dbReference type="SUPFAM" id="SSF58038">
    <property type="entry name" value="SNARE fusion complex"/>
    <property type="match status" value="1"/>
</dbReference>
<evidence type="ECO:0000256" key="8">
    <source>
        <dbReference type="PROSITE-ProRule" id="PRU00290"/>
    </source>
</evidence>
<evidence type="ECO:0000259" key="11">
    <source>
        <dbReference type="PROSITE" id="PS50859"/>
    </source>
</evidence>
<dbReference type="AlphaFoldDB" id="A0A1Z5KEL0"/>
<feature type="transmembrane region" description="Helical" evidence="10">
    <location>
        <begin position="222"/>
        <end position="242"/>
    </location>
</feature>